<feature type="transmembrane region" description="Helical" evidence="6">
    <location>
        <begin position="340"/>
        <end position="358"/>
    </location>
</feature>
<dbReference type="Pfam" id="PF11700">
    <property type="entry name" value="ATG22"/>
    <property type="match status" value="1"/>
</dbReference>
<feature type="transmembrane region" description="Helical" evidence="6">
    <location>
        <begin position="118"/>
        <end position="138"/>
    </location>
</feature>
<feature type="transmembrane region" description="Helical" evidence="6">
    <location>
        <begin position="62"/>
        <end position="82"/>
    </location>
</feature>
<dbReference type="InterPro" id="IPR050495">
    <property type="entry name" value="ATG22/LtaA_families"/>
</dbReference>
<feature type="transmembrane region" description="Helical" evidence="6">
    <location>
        <begin position="94"/>
        <end position="112"/>
    </location>
</feature>
<evidence type="ECO:0000313" key="8">
    <source>
        <dbReference type="Proteomes" id="UP001155483"/>
    </source>
</evidence>
<evidence type="ECO:0000256" key="5">
    <source>
        <dbReference type="ARBA" id="ARBA00023136"/>
    </source>
</evidence>
<evidence type="ECO:0000313" key="7">
    <source>
        <dbReference type="EMBL" id="MCU7552415.1"/>
    </source>
</evidence>
<keyword evidence="3 6" id="KW-0812">Transmembrane</keyword>
<name>A0A9X2Y0I9_9BACT</name>
<accession>A0A9X2Y0I9</accession>
<keyword evidence="5 6" id="KW-0472">Membrane</keyword>
<feature type="transmembrane region" description="Helical" evidence="6">
    <location>
        <begin position="315"/>
        <end position="334"/>
    </location>
</feature>
<keyword evidence="4 6" id="KW-1133">Transmembrane helix</keyword>
<feature type="transmembrane region" description="Helical" evidence="6">
    <location>
        <begin position="190"/>
        <end position="211"/>
    </location>
</feature>
<feature type="transmembrane region" description="Helical" evidence="6">
    <location>
        <begin position="159"/>
        <end position="178"/>
    </location>
</feature>
<proteinExistence type="predicted"/>
<dbReference type="Gene3D" id="1.20.1250.20">
    <property type="entry name" value="MFS general substrate transporter like domains"/>
    <property type="match status" value="1"/>
</dbReference>
<dbReference type="EMBL" id="JAOTIF010000033">
    <property type="protein sequence ID" value="MCU7552415.1"/>
    <property type="molecule type" value="Genomic_DNA"/>
</dbReference>
<organism evidence="7 8">
    <name type="scientific">Paraflavisolibacter caeni</name>
    <dbReference type="NCBI Taxonomy" id="2982496"/>
    <lineage>
        <taxon>Bacteria</taxon>
        <taxon>Pseudomonadati</taxon>
        <taxon>Bacteroidota</taxon>
        <taxon>Chitinophagia</taxon>
        <taxon>Chitinophagales</taxon>
        <taxon>Chitinophagaceae</taxon>
        <taxon>Paraflavisolibacter</taxon>
    </lineage>
</organism>
<evidence type="ECO:0000256" key="2">
    <source>
        <dbReference type="ARBA" id="ARBA00022448"/>
    </source>
</evidence>
<dbReference type="Proteomes" id="UP001155483">
    <property type="component" value="Unassembled WGS sequence"/>
</dbReference>
<feature type="transmembrane region" description="Helical" evidence="6">
    <location>
        <begin position="285"/>
        <end position="303"/>
    </location>
</feature>
<reference evidence="7" key="2">
    <citation type="submission" date="2023-04" db="EMBL/GenBank/DDBJ databases">
        <title>Paracnuella aquatica gen. nov., sp. nov., a member of the family Chitinophagaceae isolated from a hot spring.</title>
        <authorList>
            <person name="Wang C."/>
        </authorList>
    </citation>
    <scope>NUCLEOTIDE SEQUENCE</scope>
    <source>
        <strain evidence="7">LB-8</strain>
    </source>
</reference>
<sequence>MQQSSKKVINAWAMYDWANSAYNLVITSTVFPAYYESITGDGNPLTTDRVRFLGYDFVNSSLYNYALAFAFLVVAIISPLLSSIADTRGNKKSFMGFFLTMGSIACCTLFFFNKETLWIGLLSTIIACIGYWASLVFYNSYLPEIAPYEERDRVSAKGFAYGYVGSVILQLICFLFILKPDWFGIKDGSFAPRLSFLLVGFWWFGFAQIPLKRLPVYRPHNIDPRKSAITNGYRELQKVWHELKQLPSLRRFLASFFFYDISVQTVMLVAALYGTSELQIPTTNLIVSIVLIQLVAIPGAFLISKLSQLIGNIPALMVCVVAWIGLCIGGYLLPTGDINKFYALAVGIGFIMGGIQSLSRSTYSKLMPQTKDTTSFFSFFDVTEKIAIVIGTFLFGLITQFTGSQRTSVLVLIAFFVIGLLLLLYTLQAQRSRPLASETLEVEKNLTA</sequence>
<gene>
    <name evidence="7" type="ORF">OCK74_25070</name>
</gene>
<dbReference type="GO" id="GO:0012505">
    <property type="term" value="C:endomembrane system"/>
    <property type="evidence" value="ECO:0007669"/>
    <property type="project" value="UniProtKB-SubCell"/>
</dbReference>
<dbReference type="InterPro" id="IPR036259">
    <property type="entry name" value="MFS_trans_sf"/>
</dbReference>
<dbReference type="AlphaFoldDB" id="A0A9X2Y0I9"/>
<feature type="transmembrane region" description="Helical" evidence="6">
    <location>
        <begin position="379"/>
        <end position="401"/>
    </location>
</feature>
<protein>
    <submittedName>
        <fullName evidence="7">MFS transporter</fullName>
    </submittedName>
</protein>
<feature type="transmembrane region" description="Helical" evidence="6">
    <location>
        <begin position="252"/>
        <end position="273"/>
    </location>
</feature>
<evidence type="ECO:0000256" key="1">
    <source>
        <dbReference type="ARBA" id="ARBA00004127"/>
    </source>
</evidence>
<dbReference type="PANTHER" id="PTHR23519:SF1">
    <property type="entry name" value="AUTOPHAGY-RELATED PROTEIN 22"/>
    <property type="match status" value="1"/>
</dbReference>
<dbReference type="PANTHER" id="PTHR23519">
    <property type="entry name" value="AUTOPHAGY-RELATED PROTEIN 22"/>
    <property type="match status" value="1"/>
</dbReference>
<reference evidence="7" key="1">
    <citation type="submission" date="2022-09" db="EMBL/GenBank/DDBJ databases">
        <authorList>
            <person name="Yuan C."/>
            <person name="Ke Z."/>
        </authorList>
    </citation>
    <scope>NUCLEOTIDE SEQUENCE</scope>
    <source>
        <strain evidence="7">LB-8</strain>
    </source>
</reference>
<keyword evidence="2" id="KW-0813">Transport</keyword>
<dbReference type="RefSeq" id="WP_279299852.1">
    <property type="nucleotide sequence ID" value="NZ_JAOTIF010000033.1"/>
</dbReference>
<dbReference type="SUPFAM" id="SSF103473">
    <property type="entry name" value="MFS general substrate transporter"/>
    <property type="match status" value="1"/>
</dbReference>
<keyword evidence="8" id="KW-1185">Reference proteome</keyword>
<feature type="transmembrane region" description="Helical" evidence="6">
    <location>
        <begin position="407"/>
        <end position="427"/>
    </location>
</feature>
<evidence type="ECO:0000256" key="4">
    <source>
        <dbReference type="ARBA" id="ARBA00022989"/>
    </source>
</evidence>
<comment type="subcellular location">
    <subcellularLocation>
        <location evidence="1">Endomembrane system</location>
        <topology evidence="1">Multi-pass membrane protein</topology>
    </subcellularLocation>
</comment>
<dbReference type="InterPro" id="IPR024671">
    <property type="entry name" value="Atg22-like"/>
</dbReference>
<evidence type="ECO:0000256" key="6">
    <source>
        <dbReference type="SAM" id="Phobius"/>
    </source>
</evidence>
<comment type="caution">
    <text evidence="7">The sequence shown here is derived from an EMBL/GenBank/DDBJ whole genome shotgun (WGS) entry which is preliminary data.</text>
</comment>
<evidence type="ECO:0000256" key="3">
    <source>
        <dbReference type="ARBA" id="ARBA00022692"/>
    </source>
</evidence>
<feature type="transmembrane region" description="Helical" evidence="6">
    <location>
        <begin position="12"/>
        <end position="35"/>
    </location>
</feature>